<dbReference type="InterPro" id="IPR046833">
    <property type="entry name" value="ABC_N"/>
</dbReference>
<dbReference type="AlphaFoldDB" id="B8HV02"/>
<gene>
    <name evidence="4" type="ordered locus">Cyan7425_0661</name>
</gene>
<dbReference type="KEGG" id="cyn:Cyan7425_0661"/>
<dbReference type="HOGENOM" id="CLU_021720_2_0_3"/>
<feature type="domain" description="ATPase of the ABC class N-terminal" evidence="2">
    <location>
        <begin position="6"/>
        <end position="162"/>
    </location>
</feature>
<dbReference type="EMBL" id="CP001344">
    <property type="protein sequence ID" value="ACL43049.1"/>
    <property type="molecule type" value="Genomic_DNA"/>
</dbReference>
<dbReference type="eggNOG" id="COG3044">
    <property type="taxonomic scope" value="Bacteria"/>
</dbReference>
<name>B8HV02_CYAP4</name>
<dbReference type="OrthoDB" id="9809999at2"/>
<evidence type="ECO:0000259" key="2">
    <source>
        <dbReference type="Pfam" id="PF20446"/>
    </source>
</evidence>
<dbReference type="InterPro" id="IPR019195">
    <property type="entry name" value="ABC_ATPase_put"/>
</dbReference>
<dbReference type="InterPro" id="IPR049069">
    <property type="entry name" value="MRB1590-like_C"/>
</dbReference>
<dbReference type="Pfam" id="PF09818">
    <property type="entry name" value="ABC_ATPase"/>
    <property type="match status" value="1"/>
</dbReference>
<feature type="domain" description="ATPase of the ABC class C-terminal" evidence="1">
    <location>
        <begin position="168"/>
        <end position="452"/>
    </location>
</feature>
<sequence length="570" mass="63142">MNASVETLRSLLLRLDQRGYKAYRDLQGEYAFPEFQLIIDRVQSDPFAPPSQCRVKIAQTIANFPPELYNSSREVALRDYLNRQFCRITQPWSHPKGTGNSGVIEMMQPGQTVLARTSVLINSIELELRVQIGLPAYGRQIAGREAADLLCDRLPQLIQQIFYSSLKADELKRHIETVEDADHLRAQLPENNLVAFVANGAILPRHSGVDQQPLTEGIPFQSPPELEVELCGPNRGVVRGMGIPAGVTLIVGGGYHGKSTLLKALELGVYNHIPGDGREFVVTDPTAVKIRAEDGRSIANLDISPFINHLPQGRCCEQSYGTTQQFSTLNASGSTSQAANIIEALEAGTHVLLVDEDTAATNLMIRDRRMQALIAKDKEPITPFLDRVAQLYQEHGVSTILVMGGSGDYFEVANTVIAMIDFQPVEVTATAKSIAQQYPIDRQLEVSHSFGQLPPRSLRRVFKLDPQATSSGKGIKWKVHDRHGIRLNQQEIDLSKVEQLVETGQVRAIATILADLIQSKQQKDLTLADFLDQIMLSLETGKLDQYSTFPRGDLCQFRRFELAAALNRSG</sequence>
<organism evidence="4">
    <name type="scientific">Cyanothece sp. (strain PCC 7425 / ATCC 29141)</name>
    <dbReference type="NCBI Taxonomy" id="395961"/>
    <lineage>
        <taxon>Bacteria</taxon>
        <taxon>Bacillati</taxon>
        <taxon>Cyanobacteriota</taxon>
        <taxon>Cyanophyceae</taxon>
        <taxon>Gomontiellales</taxon>
        <taxon>Cyanothecaceae</taxon>
        <taxon>Cyanothece</taxon>
    </lineage>
</organism>
<dbReference type="InterPro" id="IPR027417">
    <property type="entry name" value="P-loop_NTPase"/>
</dbReference>
<dbReference type="SUPFAM" id="SSF52540">
    <property type="entry name" value="P-loop containing nucleoside triphosphate hydrolases"/>
    <property type="match status" value="1"/>
</dbReference>
<accession>B8HV02</accession>
<dbReference type="PANTHER" id="PTHR38149:SF1">
    <property type="entry name" value="ATPASE"/>
    <property type="match status" value="1"/>
</dbReference>
<feature type="domain" description="MRB1590-like C-terminal" evidence="3">
    <location>
        <begin position="476"/>
        <end position="568"/>
    </location>
</feature>
<dbReference type="STRING" id="395961.Cyan7425_0661"/>
<evidence type="ECO:0000259" key="1">
    <source>
        <dbReference type="Pfam" id="PF09818"/>
    </source>
</evidence>
<reference evidence="4" key="1">
    <citation type="submission" date="2009-01" db="EMBL/GenBank/DDBJ databases">
        <title>Complete sequence of chromosome Cyanothece sp. PCC 7425.</title>
        <authorList>
            <consortium name="US DOE Joint Genome Institute"/>
            <person name="Lucas S."/>
            <person name="Copeland A."/>
            <person name="Lapidus A."/>
            <person name="Glavina del Rio T."/>
            <person name="Dalin E."/>
            <person name="Tice H."/>
            <person name="Bruce D."/>
            <person name="Goodwin L."/>
            <person name="Pitluck S."/>
            <person name="Sims D."/>
            <person name="Meineke L."/>
            <person name="Brettin T."/>
            <person name="Detter J.C."/>
            <person name="Han C."/>
            <person name="Larimer F."/>
            <person name="Land M."/>
            <person name="Hauser L."/>
            <person name="Kyrpides N."/>
            <person name="Ovchinnikova G."/>
            <person name="Liberton M."/>
            <person name="Stoeckel J."/>
            <person name="Banerjee A."/>
            <person name="Singh A."/>
            <person name="Page L."/>
            <person name="Sato H."/>
            <person name="Zhao L."/>
            <person name="Sherman L."/>
            <person name="Pakrasi H."/>
            <person name="Richardson P."/>
        </authorList>
    </citation>
    <scope>NUCLEOTIDE SEQUENCE</scope>
    <source>
        <strain evidence="4">PCC 7425</strain>
    </source>
</reference>
<dbReference type="Pfam" id="PF21117">
    <property type="entry name" value="MRB1590_C"/>
    <property type="match status" value="1"/>
</dbReference>
<evidence type="ECO:0000313" key="4">
    <source>
        <dbReference type="EMBL" id="ACL43049.1"/>
    </source>
</evidence>
<evidence type="ECO:0000259" key="3">
    <source>
        <dbReference type="Pfam" id="PF21117"/>
    </source>
</evidence>
<dbReference type="InterPro" id="IPR046834">
    <property type="entry name" value="ABC_ATPase_C"/>
</dbReference>
<protein>
    <submittedName>
        <fullName evidence="4">ABC transporter ATPase</fullName>
    </submittedName>
</protein>
<dbReference type="PANTHER" id="PTHR38149">
    <property type="entry name" value="ATPASE"/>
    <property type="match status" value="1"/>
</dbReference>
<dbReference type="Pfam" id="PF20446">
    <property type="entry name" value="ABC_N"/>
    <property type="match status" value="1"/>
</dbReference>
<proteinExistence type="predicted"/>